<reference evidence="2 3" key="1">
    <citation type="submission" date="2019-11" db="EMBL/GenBank/DDBJ databases">
        <title>Whole genome sequence of Oryza granulata.</title>
        <authorList>
            <person name="Li W."/>
        </authorList>
    </citation>
    <scope>NUCLEOTIDE SEQUENCE [LARGE SCALE GENOMIC DNA]</scope>
    <source>
        <strain evidence="3">cv. Menghai</strain>
        <tissue evidence="2">Leaf</tissue>
    </source>
</reference>
<dbReference type="AlphaFoldDB" id="A0A6G1DGA2"/>
<gene>
    <name evidence="2" type="ORF">E2562_008319</name>
</gene>
<feature type="region of interest" description="Disordered" evidence="1">
    <location>
        <begin position="32"/>
        <end position="97"/>
    </location>
</feature>
<comment type="caution">
    <text evidence="2">The sequence shown here is derived from an EMBL/GenBank/DDBJ whole genome shotgun (WGS) entry which is preliminary data.</text>
</comment>
<evidence type="ECO:0000313" key="3">
    <source>
        <dbReference type="Proteomes" id="UP000479710"/>
    </source>
</evidence>
<dbReference type="EMBL" id="SPHZ02000006">
    <property type="protein sequence ID" value="KAF0911446.1"/>
    <property type="molecule type" value="Genomic_DNA"/>
</dbReference>
<evidence type="ECO:0000313" key="2">
    <source>
        <dbReference type="EMBL" id="KAF0911446.1"/>
    </source>
</evidence>
<name>A0A6G1DGA2_9ORYZ</name>
<proteinExistence type="predicted"/>
<dbReference type="Proteomes" id="UP000479710">
    <property type="component" value="Unassembled WGS sequence"/>
</dbReference>
<keyword evidence="3" id="KW-1185">Reference proteome</keyword>
<sequence>MDTDYPGIKADITRIDQISRYAVDRRLLRRHGSCSPHAASQPPPLHRPSTRPADRHDPALLGLVSGGRRLLRHGSRLTQPPPLHRPSARPADPRDPALLTLVSGDQRLLRHGSRLTQPPPLSAPPADPRDPVLLTLTFSWGISGWYLNSSWYK</sequence>
<organism evidence="2 3">
    <name type="scientific">Oryza meyeriana var. granulata</name>
    <dbReference type="NCBI Taxonomy" id="110450"/>
    <lineage>
        <taxon>Eukaryota</taxon>
        <taxon>Viridiplantae</taxon>
        <taxon>Streptophyta</taxon>
        <taxon>Embryophyta</taxon>
        <taxon>Tracheophyta</taxon>
        <taxon>Spermatophyta</taxon>
        <taxon>Magnoliopsida</taxon>
        <taxon>Liliopsida</taxon>
        <taxon>Poales</taxon>
        <taxon>Poaceae</taxon>
        <taxon>BOP clade</taxon>
        <taxon>Oryzoideae</taxon>
        <taxon>Oryzeae</taxon>
        <taxon>Oryzinae</taxon>
        <taxon>Oryza</taxon>
        <taxon>Oryza meyeriana</taxon>
    </lineage>
</organism>
<protein>
    <submittedName>
        <fullName evidence="2">Uncharacterized protein</fullName>
    </submittedName>
</protein>
<evidence type="ECO:0000256" key="1">
    <source>
        <dbReference type="SAM" id="MobiDB-lite"/>
    </source>
</evidence>
<accession>A0A6G1DGA2</accession>